<evidence type="ECO:0000313" key="2">
    <source>
        <dbReference type="Proteomes" id="UP000422221"/>
    </source>
</evidence>
<accession>A0A7J4XPR8</accession>
<protein>
    <submittedName>
        <fullName evidence="1">Uncharacterized protein</fullName>
    </submittedName>
</protein>
<dbReference type="Proteomes" id="UP000422221">
    <property type="component" value="Unassembled WGS sequence"/>
</dbReference>
<reference evidence="1 2" key="1">
    <citation type="journal article" date="2019" name="Nat. Med.">
        <title>A library of human gut bacterial isolates paired with longitudinal multiomics data enables mechanistic microbiome research.</title>
        <authorList>
            <person name="Poyet M."/>
            <person name="Groussin M."/>
            <person name="Gibbons S.M."/>
            <person name="Avila-Pacheco J."/>
            <person name="Jiang X."/>
            <person name="Kearney S.M."/>
            <person name="Perrotta A.R."/>
            <person name="Berdy B."/>
            <person name="Zhao S."/>
            <person name="Lieberman T.D."/>
            <person name="Swanson P.K."/>
            <person name="Smith M."/>
            <person name="Roesemann S."/>
            <person name="Alexander J.E."/>
            <person name="Rich S.A."/>
            <person name="Livny J."/>
            <person name="Vlamakis H."/>
            <person name="Clish C."/>
            <person name="Bullock K."/>
            <person name="Deik A."/>
            <person name="Scott J."/>
            <person name="Pierce K.A."/>
            <person name="Xavier R.J."/>
            <person name="Alm E.J."/>
        </authorList>
    </citation>
    <scope>NUCLEOTIDE SEQUENCE [LARGE SCALE GENOMIC DNA]</scope>
    <source>
        <strain evidence="1 2">BIOML-A10</strain>
    </source>
</reference>
<name>A0A7J4XPR8_9BACE</name>
<organism evidence="1 2">
    <name type="scientific">Bacteroides salyersiae</name>
    <dbReference type="NCBI Taxonomy" id="291644"/>
    <lineage>
        <taxon>Bacteria</taxon>
        <taxon>Pseudomonadati</taxon>
        <taxon>Bacteroidota</taxon>
        <taxon>Bacteroidia</taxon>
        <taxon>Bacteroidales</taxon>
        <taxon>Bacteroidaceae</taxon>
        <taxon>Bacteroides</taxon>
    </lineage>
</organism>
<comment type="caution">
    <text evidence="1">The sequence shown here is derived from an EMBL/GenBank/DDBJ whole genome shotgun (WGS) entry which is preliminary data.</text>
</comment>
<dbReference type="AlphaFoldDB" id="A0A7J4XPR8"/>
<proteinExistence type="predicted"/>
<dbReference type="EMBL" id="VWMK01000001">
    <property type="protein sequence ID" value="KAA3770799.1"/>
    <property type="molecule type" value="Genomic_DNA"/>
</dbReference>
<evidence type="ECO:0000313" key="1">
    <source>
        <dbReference type="EMBL" id="KAA3770799.1"/>
    </source>
</evidence>
<sequence length="73" mass="8555">MIRRLTIQQLLTWDGKQWTKCDVSGEFSNIMHNPLPRFVRWQKQSARYLKLEPLTEINGKQLVTVGEIGILTE</sequence>
<gene>
    <name evidence="1" type="ORF">F3F73_02335</name>
</gene>